<protein>
    <submittedName>
        <fullName evidence="2">DUF1329 domain-containing protein</fullName>
    </submittedName>
</protein>
<dbReference type="InterPro" id="IPR010752">
    <property type="entry name" value="DUF1329"/>
</dbReference>
<sequence>MAVLKLKSGLLAAAIVLATGVVQANDLSELGKSLTPVGAEKKGNAAGTIPDWTGGLNSIPKGFNPETGYVDPFAGEKPLFTISSANMAQYQANLTAGQIEMMKRYPTYKMNVYKTHRTAAYRQAVYDAAKAEAPNVKLVDGGSGVQGIKKSNIPFPVPKSGVEVIWNHNFRDLGGSVVRYSADFPVQSDGSFTVGKRIETVALASYMDSPEENRILYFMNQITAPANAAGDVALVHEPINQVAEPRLAWQYNPGQRRVIRAPELAYDSPGIGSDGLRTNDDLNGFNGSPDRYEWKLIGKKEMYVPYNNYKIADRTLKYNQIVQKSHVNPDFVRYELHRVWVVEATLKPGKRHIYAKRVFYVDEDSWAVLHADQYDSRNTLWRVREVYGVQAYHVPTFAGTGEVLYDLQSRRYLVGGLTNEEKFAEFGKKYTPADFSTAALRRMGR</sequence>
<evidence type="ECO:0000256" key="1">
    <source>
        <dbReference type="SAM" id="SignalP"/>
    </source>
</evidence>
<dbReference type="RefSeq" id="WP_130557364.1">
    <property type="nucleotide sequence ID" value="NZ_AP028947.1"/>
</dbReference>
<feature type="signal peptide" evidence="1">
    <location>
        <begin position="1"/>
        <end position="24"/>
    </location>
</feature>
<proteinExistence type="predicted"/>
<keyword evidence="3" id="KW-1185">Reference proteome</keyword>
<dbReference type="AlphaFoldDB" id="A0AA86J4H6"/>
<gene>
    <name evidence="2" type="ORF">RGQ30_30720</name>
</gene>
<dbReference type="Pfam" id="PF07044">
    <property type="entry name" value="DUF1329"/>
    <property type="match status" value="1"/>
</dbReference>
<dbReference type="Gene3D" id="2.50.20.10">
    <property type="entry name" value="Lipoprotein localisation LolA/LolB/LppX"/>
    <property type="match status" value="1"/>
</dbReference>
<dbReference type="Proteomes" id="UP001329151">
    <property type="component" value="Chromosome"/>
</dbReference>
<reference evidence="2 3" key="1">
    <citation type="submission" date="2023-10" db="EMBL/GenBank/DDBJ databases">
        <title>Complete Genome Sequence of Limnobacter thiooxidans CS-K2T, Isolated from freshwater lake sediments in Bavaria, Germany.</title>
        <authorList>
            <person name="Naruki M."/>
            <person name="Watanabe A."/>
            <person name="Warashina T."/>
            <person name="Morita T."/>
            <person name="Arakawa K."/>
        </authorList>
    </citation>
    <scope>NUCLEOTIDE SEQUENCE [LARGE SCALE GENOMIC DNA]</scope>
    <source>
        <strain evidence="2 3">CS-K2</strain>
    </source>
</reference>
<dbReference type="CDD" id="cd16329">
    <property type="entry name" value="LolA_like"/>
    <property type="match status" value="1"/>
</dbReference>
<dbReference type="KEGG" id="lto:RGQ30_30720"/>
<dbReference type="EMBL" id="AP028947">
    <property type="protein sequence ID" value="BET27571.1"/>
    <property type="molecule type" value="Genomic_DNA"/>
</dbReference>
<keyword evidence="1" id="KW-0732">Signal</keyword>
<accession>A0AA86J4H6</accession>
<organism evidence="2 3">
    <name type="scientific">Limnobacter thiooxidans</name>
    <dbReference type="NCBI Taxonomy" id="131080"/>
    <lineage>
        <taxon>Bacteria</taxon>
        <taxon>Pseudomonadati</taxon>
        <taxon>Pseudomonadota</taxon>
        <taxon>Betaproteobacteria</taxon>
        <taxon>Burkholderiales</taxon>
        <taxon>Burkholderiaceae</taxon>
        <taxon>Limnobacter</taxon>
    </lineage>
</organism>
<feature type="chain" id="PRO_5041657726" evidence="1">
    <location>
        <begin position="25"/>
        <end position="445"/>
    </location>
</feature>
<evidence type="ECO:0000313" key="3">
    <source>
        <dbReference type="Proteomes" id="UP001329151"/>
    </source>
</evidence>
<evidence type="ECO:0000313" key="2">
    <source>
        <dbReference type="EMBL" id="BET27571.1"/>
    </source>
</evidence>
<name>A0AA86J4H6_9BURK</name>